<dbReference type="AlphaFoldDB" id="A0A261UEI2"/>
<dbReference type="RefSeq" id="WP_094841337.1">
    <property type="nucleotide sequence ID" value="NZ_NEVS01000004.1"/>
</dbReference>
<sequence>MQFDRAHHIDCRAIVSDNTAPRIREALIGQLINELQEAVKRGWYVSGHSTGPELACEAIDIFALGVPVLTAMKADAWKAVAAGGNVGDKFALYVMSATIHAAEQLVDLQLRGHDIKIGARK</sequence>
<organism evidence="1 2">
    <name type="scientific">Bordetella genomosp. 11</name>
    <dbReference type="NCBI Taxonomy" id="1416808"/>
    <lineage>
        <taxon>Bacteria</taxon>
        <taxon>Pseudomonadati</taxon>
        <taxon>Pseudomonadota</taxon>
        <taxon>Betaproteobacteria</taxon>
        <taxon>Burkholderiales</taxon>
        <taxon>Alcaligenaceae</taxon>
        <taxon>Bordetella</taxon>
    </lineage>
</organism>
<gene>
    <name evidence="1" type="ORF">CAL28_10535</name>
</gene>
<accession>A0A261UEI2</accession>
<name>A0A261UEI2_9BORD</name>
<proteinExistence type="predicted"/>
<comment type="caution">
    <text evidence="1">The sequence shown here is derived from an EMBL/GenBank/DDBJ whole genome shotgun (WGS) entry which is preliminary data.</text>
</comment>
<evidence type="ECO:0000313" key="1">
    <source>
        <dbReference type="EMBL" id="OZI59917.1"/>
    </source>
</evidence>
<protein>
    <submittedName>
        <fullName evidence="1">Uncharacterized protein</fullName>
    </submittedName>
</protein>
<keyword evidence="2" id="KW-1185">Reference proteome</keyword>
<evidence type="ECO:0000313" key="2">
    <source>
        <dbReference type="Proteomes" id="UP000215767"/>
    </source>
</evidence>
<reference evidence="2" key="1">
    <citation type="submission" date="2017-05" db="EMBL/GenBank/DDBJ databases">
        <title>Complete and WGS of Bordetella genogroups.</title>
        <authorList>
            <person name="Spilker T."/>
            <person name="Lipuma J."/>
        </authorList>
    </citation>
    <scope>NUCLEOTIDE SEQUENCE [LARGE SCALE GENOMIC DNA]</scope>
    <source>
        <strain evidence="2">AU8856</strain>
    </source>
</reference>
<dbReference type="EMBL" id="NEVS01000004">
    <property type="protein sequence ID" value="OZI59917.1"/>
    <property type="molecule type" value="Genomic_DNA"/>
</dbReference>
<dbReference type="Proteomes" id="UP000215767">
    <property type="component" value="Unassembled WGS sequence"/>
</dbReference>